<organism evidence="2 4">
    <name type="scientific">Lactobacillus kefiranofaciens</name>
    <dbReference type="NCBI Taxonomy" id="267818"/>
    <lineage>
        <taxon>Bacteria</taxon>
        <taxon>Bacillati</taxon>
        <taxon>Bacillota</taxon>
        <taxon>Bacilli</taxon>
        <taxon>Lactobacillales</taxon>
        <taxon>Lactobacillaceae</taxon>
        <taxon>Lactobacillus</taxon>
    </lineage>
</organism>
<dbReference type="EMBL" id="FMXC01000020">
    <property type="protein sequence ID" value="SDA61402.1"/>
    <property type="molecule type" value="Genomic_DNA"/>
</dbReference>
<evidence type="ECO:0000313" key="2">
    <source>
        <dbReference type="EMBL" id="WGO85379.1"/>
    </source>
</evidence>
<reference evidence="2" key="3">
    <citation type="submission" date="2023-04" db="EMBL/GenBank/DDBJ databases">
        <authorList>
            <person name="Wang Y."/>
        </authorList>
    </citation>
    <scope>NUCLEOTIDE SEQUENCE</scope>
    <source>
        <strain evidence="2">ZW18</strain>
    </source>
</reference>
<evidence type="ECO:0000313" key="1">
    <source>
        <dbReference type="EMBL" id="SDA61402.1"/>
    </source>
</evidence>
<sequence length="367" mass="42196">MNNLVQITLNADQEKYDLAGDESITFIDVNSYYIGQITSQHHGWIVLESVDQDGNRGGVVFIRADQVAKIENDTPALRYYAIATIRDPFGMQRLNRSVVDWDFTNIHDLLINVTDTHPLITFEVNDGQNYTGIITQLSRDEVRILERNETTLEHFATVIPLKDIVCIDVNSIDDRLFVSYLKQKREFQNGLDLVELYFDYTFDDQFGSFAIGKVLKYDDENLLLESLNEVGQVESIAIIARNHIIHTGDESEKLNYFNYLVEWQKKNKSFDPDHLERSVNVAGTIKSPKEVVEDWPRNRVVKISDAIYHYPDRLGLIADYTEDGFDLKILTEYNLGEISDHAYEDIVSVDLVGSDMKRMQNFLDYGG</sequence>
<reference evidence="1 3" key="1">
    <citation type="submission" date="2016-10" db="EMBL/GenBank/DDBJ databases">
        <authorList>
            <person name="Varghese N."/>
            <person name="Submissions S."/>
        </authorList>
    </citation>
    <scope>NUCLEOTIDE SEQUENCE [LARGE SCALE GENOMIC DNA]</scope>
    <source>
        <strain evidence="1 3">ATCC 43761</strain>
    </source>
</reference>
<proteinExistence type="predicted"/>
<keyword evidence="3" id="KW-1185">Reference proteome</keyword>
<gene>
    <name evidence="2" type="ORF">QEJ78_08385</name>
    <name evidence="1" type="ORF">SAMN02983011_01664</name>
</gene>
<dbReference type="AlphaFoldDB" id="A0AAX3UCF9"/>
<dbReference type="Proteomes" id="UP001242513">
    <property type="component" value="Chromosome"/>
</dbReference>
<dbReference type="RefSeq" id="WP_013854937.1">
    <property type="nucleotide sequence ID" value="NZ_CP123735.1"/>
</dbReference>
<accession>A0AAX3UCF9</accession>
<reference evidence="2" key="2">
    <citation type="journal article" date="2022" name="Food Funct.">
        <title>Lactobacillus kefiranofaciens ZW18 from Kefir enhances the anti-tumor effect of anti-programmed cell death 1 (PD-1) immunotherapy by modulating the gut microbiota.</title>
        <authorList>
            <person name="Zhao J."/>
            <person name="Wang Y."/>
            <person name="Wang J."/>
            <person name="Lv M."/>
            <person name="Zhou C."/>
            <person name="Jia L."/>
            <person name="Geng W."/>
        </authorList>
    </citation>
    <scope>NUCLEOTIDE SEQUENCE</scope>
    <source>
        <strain evidence="2">ZW18</strain>
    </source>
</reference>
<dbReference type="Proteomes" id="UP000181860">
    <property type="component" value="Unassembled WGS sequence"/>
</dbReference>
<evidence type="ECO:0000313" key="3">
    <source>
        <dbReference type="Proteomes" id="UP000181860"/>
    </source>
</evidence>
<name>A0AAX3UCF9_9LACO</name>
<dbReference type="EMBL" id="CP123735">
    <property type="protein sequence ID" value="WGO85379.1"/>
    <property type="molecule type" value="Genomic_DNA"/>
</dbReference>
<protein>
    <submittedName>
        <fullName evidence="2">Uncharacterized protein</fullName>
    </submittedName>
</protein>
<evidence type="ECO:0000313" key="4">
    <source>
        <dbReference type="Proteomes" id="UP001242513"/>
    </source>
</evidence>